<dbReference type="InterPro" id="IPR002048">
    <property type="entry name" value="EF_hand_dom"/>
</dbReference>
<organism evidence="3 4">
    <name type="scientific">Entamoeba histolytica KU27</name>
    <dbReference type="NCBI Taxonomy" id="885311"/>
    <lineage>
        <taxon>Eukaryota</taxon>
        <taxon>Amoebozoa</taxon>
        <taxon>Evosea</taxon>
        <taxon>Archamoebae</taxon>
        <taxon>Mastigamoebida</taxon>
        <taxon>Entamoebidae</taxon>
        <taxon>Entamoeba</taxon>
    </lineage>
</organism>
<dbReference type="GO" id="GO:0005737">
    <property type="term" value="C:cytoplasm"/>
    <property type="evidence" value="ECO:0007669"/>
    <property type="project" value="TreeGrafter"/>
</dbReference>
<keyword evidence="1" id="KW-0175">Coiled coil</keyword>
<dbReference type="InterPro" id="IPR011992">
    <property type="entry name" value="EF-hand-dom_pair"/>
</dbReference>
<evidence type="ECO:0000313" key="4">
    <source>
        <dbReference type="Proteomes" id="UP000011755"/>
    </source>
</evidence>
<reference evidence="3 4" key="1">
    <citation type="submission" date="2013-02" db="EMBL/GenBank/DDBJ databases">
        <authorList>
            <person name="Hannick L."/>
            <person name="Zafar N."/>
            <person name="Lorenzi H."/>
            <person name="Ali I.A."/>
            <person name="Petri W.P."/>
            <person name="Caler E."/>
        </authorList>
    </citation>
    <scope>NUCLEOTIDE SEQUENCE [LARGE SCALE GENOMIC DNA]</scope>
    <source>
        <strain evidence="3 4">KU27</strain>
    </source>
</reference>
<sequence length="498" mass="56312">MNHLFTPSLDVDFLFKIADFDGDGKIGMDDAQQFFQYTHLPQNSLAIIWTLSVPPKKPMEIPQFVTALKYVSFAQKGIQVDKTLLTNSTPPYPSPNIQCPFLLNSSKINQTLQSFNQFVTPDNPKVSKNQLFEIVIQLNGVINIDELMKLSDIDRDSQLNIIEFFIAMACLNHYILFKKLPIKIPVYFISFLKKKFGATENDIFKSSHPLPSRPKSLSRSVPTLYLERKQSPIIEISSPKSIQKTTPNDKIKQQQYMLHPIPSTGTMSYDNLITPELRHRGSLPIKVQSIALPITSTTISSQTKSLKKKKLSSSNSEVFTSDTIQETVKPSSSNRYSMAFLKSPITSPQNLQRKSFQYSVSPSLSPHNNEPLLKSDLIYQSCSVSPYLSDEELTPYQKSRRHSILNIDDNTSFPSFSFSYDSSLSIDSTLQSFDIKMKPHRLLDLDSIISSLSTQKAELLAEITELQQEIDKLTTVLESTEVLVQENSSQPTEELEGY</sequence>
<dbReference type="VEuPathDB" id="AmoebaDB:EHI5A_035870"/>
<dbReference type="GO" id="GO:0016197">
    <property type="term" value="P:endosomal transport"/>
    <property type="evidence" value="ECO:0007669"/>
    <property type="project" value="TreeGrafter"/>
</dbReference>
<evidence type="ECO:0000256" key="1">
    <source>
        <dbReference type="SAM" id="Coils"/>
    </source>
</evidence>
<name>M2RJ63_ENTHI</name>
<gene>
    <name evidence="3" type="ORF">EHI5A_035870</name>
</gene>
<dbReference type="GO" id="GO:0005886">
    <property type="term" value="C:plasma membrane"/>
    <property type="evidence" value="ECO:0007669"/>
    <property type="project" value="TreeGrafter"/>
</dbReference>
<dbReference type="Gene3D" id="1.10.238.10">
    <property type="entry name" value="EF-hand"/>
    <property type="match status" value="2"/>
</dbReference>
<accession>M2RJ63</accession>
<dbReference type="PANTHER" id="PTHR11216">
    <property type="entry name" value="EH DOMAIN"/>
    <property type="match status" value="1"/>
</dbReference>
<proteinExistence type="predicted"/>
<dbReference type="OrthoDB" id="524326at2759"/>
<dbReference type="PANTHER" id="PTHR11216:SF174">
    <property type="entry name" value="GH06923P"/>
    <property type="match status" value="1"/>
</dbReference>
<evidence type="ECO:0000259" key="2">
    <source>
        <dbReference type="PROSITE" id="PS50222"/>
    </source>
</evidence>
<dbReference type="GO" id="GO:0006897">
    <property type="term" value="P:endocytosis"/>
    <property type="evidence" value="ECO:0007669"/>
    <property type="project" value="TreeGrafter"/>
</dbReference>
<dbReference type="EMBL" id="KB445020">
    <property type="protein sequence ID" value="EMD44520.1"/>
    <property type="molecule type" value="Genomic_DNA"/>
</dbReference>
<dbReference type="GO" id="GO:0005509">
    <property type="term" value="F:calcium ion binding"/>
    <property type="evidence" value="ECO:0007669"/>
    <property type="project" value="InterPro"/>
</dbReference>
<feature type="coiled-coil region" evidence="1">
    <location>
        <begin position="449"/>
        <end position="483"/>
    </location>
</feature>
<dbReference type="AlphaFoldDB" id="M2RJ63"/>
<feature type="domain" description="EF-hand" evidence="2">
    <location>
        <begin position="6"/>
        <end position="41"/>
    </location>
</feature>
<evidence type="ECO:0000313" key="3">
    <source>
        <dbReference type="EMBL" id="EMD44520.1"/>
    </source>
</evidence>
<dbReference type="PROSITE" id="PS50222">
    <property type="entry name" value="EF_HAND_2"/>
    <property type="match status" value="1"/>
</dbReference>
<dbReference type="Proteomes" id="UP000011755">
    <property type="component" value="Unassembled WGS sequence"/>
</dbReference>
<dbReference type="SUPFAM" id="SSF47473">
    <property type="entry name" value="EF-hand"/>
    <property type="match status" value="2"/>
</dbReference>
<protein>
    <submittedName>
        <fullName evidence="3">EF hand domain containing protein</fullName>
    </submittedName>
</protein>